<gene>
    <name evidence="2" type="ORF">GLUCOINTEAF2_0200845</name>
    <name evidence="1" type="ORF">GLUCOINTEAF2_0200852</name>
</gene>
<evidence type="ECO:0000313" key="1">
    <source>
        <dbReference type="EMBL" id="KPH86001.1"/>
    </source>
</evidence>
<sequence length="155" mass="16830">MIDRDLQGMMLHHMAANGGSADLAPEDDADAERYARNLLDLELQGLTRGGVTITDRGLRITGDSTLTNAGLAYLDRPNDVHMVLDGPATVKTLHQRIARDPTLSDTERHDLARSLDDMHPLALKAFGQELMERAVAQGADTIPLLKKHTAPKGTS</sequence>
<evidence type="ECO:0000313" key="2">
    <source>
        <dbReference type="EMBL" id="KPH86425.1"/>
    </source>
</evidence>
<organism evidence="2 3">
    <name type="scientific">Komagataeibacter intermedius AF2</name>
    <dbReference type="NCBI Taxonomy" id="1458464"/>
    <lineage>
        <taxon>Bacteria</taxon>
        <taxon>Pseudomonadati</taxon>
        <taxon>Pseudomonadota</taxon>
        <taxon>Alphaproteobacteria</taxon>
        <taxon>Acetobacterales</taxon>
        <taxon>Acetobacteraceae</taxon>
        <taxon>Komagataeibacter</taxon>
    </lineage>
</organism>
<accession>A0A0C1RR66</accession>
<name>A0A0C1RR66_9PROT</name>
<dbReference type="Proteomes" id="UP000031553">
    <property type="component" value="Unassembled WGS sequence"/>
</dbReference>
<dbReference type="OrthoDB" id="7279363at2"/>
<reference evidence="2 3" key="1">
    <citation type="submission" date="2015-07" db="EMBL/GenBank/DDBJ databases">
        <title>Draft Genome Sequence of Komagataeibacter intermedius Strain AF2, Isolated from Kombucha Tea.</title>
        <authorList>
            <person name="Santos R.A."/>
            <person name="Berretta A.A."/>
            <person name="Barud H.S."/>
            <person name="Ribeiro S.J."/>
            <person name="Gonzalez-Garcia L.N."/>
            <person name="Zucchi T.D."/>
            <person name="Goldman G.H."/>
            <person name="Riano-Pachon D.M."/>
        </authorList>
    </citation>
    <scope>NUCLEOTIDE SEQUENCE [LARGE SCALE GENOMIC DNA]</scope>
    <source>
        <strain evidence="2 3">AF2</strain>
    </source>
</reference>
<evidence type="ECO:0000313" key="3">
    <source>
        <dbReference type="Proteomes" id="UP000031553"/>
    </source>
</evidence>
<proteinExistence type="predicted"/>
<comment type="caution">
    <text evidence="2">The sequence shown here is derived from an EMBL/GenBank/DDBJ whole genome shotgun (WGS) entry which is preliminary data.</text>
</comment>
<dbReference type="RefSeq" id="WP_039736121.1">
    <property type="nucleotide sequence ID" value="NZ_JUFX02000203.1"/>
</dbReference>
<dbReference type="AlphaFoldDB" id="A0A0C1RR66"/>
<protein>
    <submittedName>
        <fullName evidence="2">Uncharacterized protein</fullName>
    </submittedName>
</protein>
<dbReference type="EMBL" id="JUFX02000203">
    <property type="protein sequence ID" value="KPH86425.1"/>
    <property type="molecule type" value="Genomic_DNA"/>
</dbReference>
<dbReference type="EMBL" id="JUFX02000214">
    <property type="protein sequence ID" value="KPH86001.1"/>
    <property type="molecule type" value="Genomic_DNA"/>
</dbReference>